<evidence type="ECO:0000256" key="3">
    <source>
        <dbReference type="ARBA" id="ARBA00007931"/>
    </source>
</evidence>
<comment type="cofactor">
    <cofactor evidence="1">
        <name>Zn(2+)</name>
        <dbReference type="ChEBI" id="CHEBI:29105"/>
    </cofactor>
</comment>
<evidence type="ECO:0000313" key="9">
    <source>
        <dbReference type="EMBL" id="QSR86394.1"/>
    </source>
</evidence>
<keyword evidence="5 7" id="KW-1133">Transmembrane helix</keyword>
<accession>A0ABX7PUW1</accession>
<protein>
    <submittedName>
        <fullName evidence="9">Peptidase M50</fullName>
    </submittedName>
</protein>
<dbReference type="RefSeq" id="WP_206845603.1">
    <property type="nucleotide sequence ID" value="NZ_CP065956.1"/>
</dbReference>
<gene>
    <name evidence="9" type="ORF">EM20IM_07800</name>
</gene>
<feature type="transmembrane region" description="Helical" evidence="7">
    <location>
        <begin position="438"/>
        <end position="454"/>
    </location>
</feature>
<keyword evidence="4 7" id="KW-0812">Transmembrane</keyword>
<dbReference type="Proteomes" id="UP000663088">
    <property type="component" value="Chromosome"/>
</dbReference>
<evidence type="ECO:0000256" key="5">
    <source>
        <dbReference type="ARBA" id="ARBA00022989"/>
    </source>
</evidence>
<name>A0ABX7PUW1_9BACT</name>
<dbReference type="Pfam" id="PF02163">
    <property type="entry name" value="Peptidase_M50"/>
    <property type="match status" value="1"/>
</dbReference>
<proteinExistence type="inferred from homology"/>
<dbReference type="InterPro" id="IPR001193">
    <property type="entry name" value="MBTPS2"/>
</dbReference>
<evidence type="ECO:0000256" key="6">
    <source>
        <dbReference type="ARBA" id="ARBA00023136"/>
    </source>
</evidence>
<evidence type="ECO:0000256" key="7">
    <source>
        <dbReference type="SAM" id="Phobius"/>
    </source>
</evidence>
<organism evidence="9 10">
    <name type="scientific">Candidatus Methylacidiphilum infernorum</name>
    <dbReference type="NCBI Taxonomy" id="511746"/>
    <lineage>
        <taxon>Bacteria</taxon>
        <taxon>Pseudomonadati</taxon>
        <taxon>Verrucomicrobiota</taxon>
        <taxon>Methylacidiphilae</taxon>
        <taxon>Methylacidiphilales</taxon>
        <taxon>Methylacidiphilaceae</taxon>
        <taxon>Methylacidiphilum (ex Ratnadevi et al. 2023)</taxon>
    </lineage>
</organism>
<keyword evidence="10" id="KW-1185">Reference proteome</keyword>
<dbReference type="PANTHER" id="PTHR13325:SF3">
    <property type="entry name" value="MEMBRANE-BOUND TRANSCRIPTION FACTOR SITE-2 PROTEASE"/>
    <property type="match status" value="1"/>
</dbReference>
<comment type="subcellular location">
    <subcellularLocation>
        <location evidence="2">Endomembrane system</location>
        <topology evidence="2">Multi-pass membrane protein</topology>
    </subcellularLocation>
</comment>
<sequence length="731" mass="83218">MIMPGKVPPSAQKTADIVPYKLRSDLLFQKQLFQNKTYFVVKDPLALTYCRLPEAEAFLAGLFDGKRSAEDIAREYNRWFPQKPLSPPQVLQFLNLLLKRNLVILPTEVFLSGIPRQVPLWKRLWSYGLKIFFIKLPLIRPSLWLDRIVRRLWWLWSPQGVFLTVCFWIWTLFFLFLHRSAFLTNQIQFLSPQNILLLYIATAIDKTLHEFGHAATCRRFGGEIHEMGVGFFFFIPVGYVDASDSWIIPDKKARIFIAAAGVYTELIIAAIAAHLWILFPLGLAKNLAFNMMILASVTTLFFNFNPLMKFDGYYALVDLLEIPNLREKAFAYCTAKIQDWLLGYKNTKQARLQVNPTQGWVFFIYSFLAIGYMLYLIHSLGKALQGGLKEVGLGKIGEILNLAIAVVFVGAVFMKVFLPPLVSGHFAFENRKTLTDRLKWMGLGFLFLGGILFFPSREKLATVAVAQSQWGQNVSSPEGGIVKEVWVCSGQRVRVGQALLRLENHRVETDLQLARLDLAMKNLEVSSLGHLSQRTKAKEEETMAMKVEEFRSMQKKFELALKRKEELVLRSTIDGIVVSPEVEKLVGKYFRPGETLLKIRNLELYSFIVPLTAAEARIVSPGAEVKGIWIGSGRTFQSFVKQVGQKKVERSEIPPGLLIPFGGKVPLIPPAMKEQQEKNPYLFAFVPVPKKDIPLVLDDMRAKIIIKGKKTILGAKLYRLFTTLFISRQED</sequence>
<feature type="transmembrane region" description="Helical" evidence="7">
    <location>
        <begin position="286"/>
        <end position="304"/>
    </location>
</feature>
<feature type="transmembrane region" description="Helical" evidence="7">
    <location>
        <begin position="399"/>
        <end position="418"/>
    </location>
</feature>
<feature type="transmembrane region" description="Helical" evidence="7">
    <location>
        <begin position="255"/>
        <end position="279"/>
    </location>
</feature>
<evidence type="ECO:0000256" key="4">
    <source>
        <dbReference type="ARBA" id="ARBA00022692"/>
    </source>
</evidence>
<evidence type="ECO:0000256" key="2">
    <source>
        <dbReference type="ARBA" id="ARBA00004127"/>
    </source>
</evidence>
<feature type="transmembrane region" description="Helical" evidence="7">
    <location>
        <begin position="155"/>
        <end position="177"/>
    </location>
</feature>
<dbReference type="PANTHER" id="PTHR13325">
    <property type="entry name" value="PROTEASE M50 MEMBRANE-BOUND TRANSCRIPTION FACTOR SITE 2 PROTEASE"/>
    <property type="match status" value="1"/>
</dbReference>
<feature type="transmembrane region" description="Helical" evidence="7">
    <location>
        <begin position="360"/>
        <end position="378"/>
    </location>
</feature>
<evidence type="ECO:0000259" key="8">
    <source>
        <dbReference type="Pfam" id="PF02163"/>
    </source>
</evidence>
<comment type="similarity">
    <text evidence="3">Belongs to the peptidase M50B family.</text>
</comment>
<dbReference type="EMBL" id="CP065956">
    <property type="protein sequence ID" value="QSR86394.1"/>
    <property type="molecule type" value="Genomic_DNA"/>
</dbReference>
<dbReference type="InterPro" id="IPR008915">
    <property type="entry name" value="Peptidase_M50"/>
</dbReference>
<keyword evidence="6 7" id="KW-0472">Membrane</keyword>
<evidence type="ECO:0000313" key="10">
    <source>
        <dbReference type="Proteomes" id="UP000663088"/>
    </source>
</evidence>
<feature type="domain" description="Peptidase M50" evidence="8">
    <location>
        <begin position="207"/>
        <end position="276"/>
    </location>
</feature>
<reference evidence="9 10" key="1">
    <citation type="submission" date="2020-12" db="EMBL/GenBank/DDBJ databases">
        <authorList>
            <person name="Awala S.I."/>
            <person name="Gwak J.-H."/>
            <person name="Kim S.-J."/>
            <person name="Rhee S.-K."/>
        </authorList>
    </citation>
    <scope>NUCLEOTIDE SEQUENCE [LARGE SCALE GENOMIC DNA]</scope>
    <source>
        <strain evidence="9 10">IT5</strain>
    </source>
</reference>
<evidence type="ECO:0000256" key="1">
    <source>
        <dbReference type="ARBA" id="ARBA00001947"/>
    </source>
</evidence>